<feature type="region of interest" description="Disordered" evidence="2">
    <location>
        <begin position="81"/>
        <end position="109"/>
    </location>
</feature>
<dbReference type="AlphaFoldDB" id="A0A7Y7M108"/>
<evidence type="ECO:0000256" key="2">
    <source>
        <dbReference type="SAM" id="MobiDB-lite"/>
    </source>
</evidence>
<evidence type="ECO:0000313" key="3">
    <source>
        <dbReference type="EMBL" id="NVM96251.1"/>
    </source>
</evidence>
<evidence type="ECO:0000256" key="1">
    <source>
        <dbReference type="ARBA" id="ARBA00005541"/>
    </source>
</evidence>
<dbReference type="RefSeq" id="WP_176635972.1">
    <property type="nucleotide sequence ID" value="NZ_JAAMFM010000027.1"/>
</dbReference>
<name>A0A7Y7M108_9MICC</name>
<proteinExistence type="inferred from homology"/>
<feature type="compositionally biased region" description="Polar residues" evidence="2">
    <location>
        <begin position="84"/>
        <end position="109"/>
    </location>
</feature>
<keyword evidence="4" id="KW-1185">Reference proteome</keyword>
<comment type="similarity">
    <text evidence="1">Belongs to the TelA family.</text>
</comment>
<sequence length="399" mass="43124">MTTPLTPPPEPDDALVLTPPEAPEIVTPEQAPGMIPVEAARQAEINVQAKEFIAGIAALDARSPEFSRRVEGLSSLAAPAMRSSADTSSRMLERSATSVSSAKRSGNSAQAHVAQTLGELRATVESLTPNNADLGAGRKILGMIPKGNKMAKYFQRYESAQGQLDAIIKSLMAGQNELGTDNSDLAHEKVQLWDTMQVLSETAVYAKALDDATADKIAQLRRSGQEEQAQALEADVLFPIRQRHQDVLTQLSVSVQGYLAMDLIRKNNLELIKGVDRARTTTISALRTAVIVAQALANQKMVLDQIDAVNTTTNNMILQTSEMLKDQTVRIHQQAASSGVSVETLKKAFDNVYATMDAIDSFRATAAKNMDGTVHALESGLEQAKPYLDRSRKAEDGEK</sequence>
<comment type="caution">
    <text evidence="3">The sequence shown here is derived from an EMBL/GenBank/DDBJ whole genome shotgun (WGS) entry which is preliminary data.</text>
</comment>
<protein>
    <submittedName>
        <fullName evidence="3">Toxic anion resistance protein</fullName>
    </submittedName>
</protein>
<dbReference type="EMBL" id="JAAMFM010000027">
    <property type="protein sequence ID" value="NVM96251.1"/>
    <property type="molecule type" value="Genomic_DNA"/>
</dbReference>
<reference evidence="3 4" key="1">
    <citation type="submission" date="2020-02" db="EMBL/GenBank/DDBJ databases">
        <title>Genome sequence of strain AETb3-4.</title>
        <authorList>
            <person name="Gao J."/>
            <person name="Zhang X."/>
        </authorList>
    </citation>
    <scope>NUCLEOTIDE SEQUENCE [LARGE SCALE GENOMIC DNA]</scope>
    <source>
        <strain evidence="3 4">AETb3-4</strain>
    </source>
</reference>
<dbReference type="PANTHER" id="PTHR38432:SF1">
    <property type="entry name" value="TELA-LIKE PROTEIN SAOUHSC_01408"/>
    <property type="match status" value="1"/>
</dbReference>
<gene>
    <name evidence="3" type="ORF">G6034_15325</name>
</gene>
<accession>A0A7Y7M108</accession>
<dbReference type="Pfam" id="PF05816">
    <property type="entry name" value="TelA"/>
    <property type="match status" value="1"/>
</dbReference>
<dbReference type="InterPro" id="IPR008863">
    <property type="entry name" value="Toxic_anion-R_TelA"/>
</dbReference>
<organism evidence="3 4">
    <name type="scientific">Arthrobacter wenxiniae</name>
    <dbReference type="NCBI Taxonomy" id="2713570"/>
    <lineage>
        <taxon>Bacteria</taxon>
        <taxon>Bacillati</taxon>
        <taxon>Actinomycetota</taxon>
        <taxon>Actinomycetes</taxon>
        <taxon>Micrococcales</taxon>
        <taxon>Micrococcaceae</taxon>
        <taxon>Arthrobacter</taxon>
    </lineage>
</organism>
<evidence type="ECO:0000313" key="4">
    <source>
        <dbReference type="Proteomes" id="UP000543556"/>
    </source>
</evidence>
<dbReference type="Proteomes" id="UP000543556">
    <property type="component" value="Unassembled WGS sequence"/>
</dbReference>
<dbReference type="PANTHER" id="PTHR38432">
    <property type="entry name" value="TELA-LIKE PROTEIN SAOUHSC_01408"/>
    <property type="match status" value="1"/>
</dbReference>